<gene>
    <name evidence="1" type="ORF">LCGC14_1929660</name>
</gene>
<comment type="caution">
    <text evidence="1">The sequence shown here is derived from an EMBL/GenBank/DDBJ whole genome shotgun (WGS) entry which is preliminary data.</text>
</comment>
<dbReference type="EMBL" id="LAZR01020700">
    <property type="protein sequence ID" value="KKL87947.1"/>
    <property type="molecule type" value="Genomic_DNA"/>
</dbReference>
<accession>A0A0F9IL51</accession>
<organism evidence="1">
    <name type="scientific">marine sediment metagenome</name>
    <dbReference type="NCBI Taxonomy" id="412755"/>
    <lineage>
        <taxon>unclassified sequences</taxon>
        <taxon>metagenomes</taxon>
        <taxon>ecological metagenomes</taxon>
    </lineage>
</organism>
<sequence>MTTEPEQHDAFREQRASSLYWLKRATEEFEVLEMLEDILPQFVRWRYRIATISRRADSHIATGSLGLQPVSVVDDDVDAADRLHADVTKLFDFLLTKRVVADGAGDPERPTRRVVQYNGTILCEFRITGLPGFEGGLDVNIGGLPAGSACRIIKTVKGSRIVEEVEYQMVCDDAPAQLDAVPAQLEEAQA</sequence>
<reference evidence="1" key="1">
    <citation type="journal article" date="2015" name="Nature">
        <title>Complex archaea that bridge the gap between prokaryotes and eukaryotes.</title>
        <authorList>
            <person name="Spang A."/>
            <person name="Saw J.H."/>
            <person name="Jorgensen S.L."/>
            <person name="Zaremba-Niedzwiedzka K."/>
            <person name="Martijn J."/>
            <person name="Lind A.E."/>
            <person name="van Eijk R."/>
            <person name="Schleper C."/>
            <person name="Guy L."/>
            <person name="Ettema T.J."/>
        </authorList>
    </citation>
    <scope>NUCLEOTIDE SEQUENCE</scope>
</reference>
<protein>
    <submittedName>
        <fullName evidence="1">Uncharacterized protein</fullName>
    </submittedName>
</protein>
<proteinExistence type="predicted"/>
<name>A0A0F9IL51_9ZZZZ</name>
<dbReference type="AlphaFoldDB" id="A0A0F9IL51"/>
<evidence type="ECO:0000313" key="1">
    <source>
        <dbReference type="EMBL" id="KKL87947.1"/>
    </source>
</evidence>